<dbReference type="SUPFAM" id="SSF51905">
    <property type="entry name" value="FAD/NAD(P)-binding domain"/>
    <property type="match status" value="2"/>
</dbReference>
<dbReference type="EMBL" id="KY887595">
    <property type="protein sequence ID" value="ASF80751.1"/>
    <property type="molecule type" value="Genomic_DNA"/>
</dbReference>
<dbReference type="RefSeq" id="WP_224085258.1">
    <property type="nucleotide sequence ID" value="NZ_JBOCDP010000004.1"/>
</dbReference>
<dbReference type="EC" id="1.6.5.9" evidence="2"/>
<reference evidence="11" key="1">
    <citation type="submission" date="2017-04" db="EMBL/GenBank/DDBJ databases">
        <title>Characterization of IncA/C2 plasmids, encoding IMP-like metallo-beta-lactamases, recovered from silver gulls in Australia.</title>
        <authorList>
            <person name="Papagiannitsis C.C."/>
            <person name="Dolejska M."/>
        </authorList>
    </citation>
    <scope>NUCLEOTIDE SEQUENCE</scope>
    <source>
        <strain evidence="12">Ec78</strain>
        <strain evidence="11">Ec9</strain>
        <plasmid evidence="12">pEc78</plasmid>
        <plasmid evidence="11">pEc9</plasmid>
    </source>
</reference>
<evidence type="ECO:0000256" key="2">
    <source>
        <dbReference type="ARBA" id="ARBA00012637"/>
    </source>
</evidence>
<evidence type="ECO:0000256" key="3">
    <source>
        <dbReference type="ARBA" id="ARBA00022630"/>
    </source>
</evidence>
<dbReference type="AlphaFoldDB" id="A0A218N1A9"/>
<keyword evidence="5" id="KW-0809">Transit peptide</keyword>
<protein>
    <recommendedName>
        <fullName evidence="2">NADH:ubiquinone reductase (non-electrogenic)</fullName>
        <ecNumber evidence="2">1.6.5.9</ecNumber>
    </recommendedName>
</protein>
<geneLocation type="plasmid" evidence="12">
    <name>pEc78</name>
</geneLocation>
<feature type="domain" description="External alternative NADH-ubiquinone oxidoreductase-like C-terminal" evidence="10">
    <location>
        <begin position="354"/>
        <end position="408"/>
    </location>
</feature>
<dbReference type="PANTHER" id="PTHR43706:SF47">
    <property type="entry name" value="EXTERNAL NADH-UBIQUINONE OXIDOREDUCTASE 1, MITOCHONDRIAL-RELATED"/>
    <property type="match status" value="1"/>
</dbReference>
<keyword evidence="3" id="KW-0285">Flavoprotein</keyword>
<comment type="catalytic activity">
    <reaction evidence="8">
        <text>a quinone + NADH + H(+) = a quinol + NAD(+)</text>
        <dbReference type="Rhea" id="RHEA:46160"/>
        <dbReference type="ChEBI" id="CHEBI:15378"/>
        <dbReference type="ChEBI" id="CHEBI:24646"/>
        <dbReference type="ChEBI" id="CHEBI:57540"/>
        <dbReference type="ChEBI" id="CHEBI:57945"/>
        <dbReference type="ChEBI" id="CHEBI:132124"/>
        <dbReference type="EC" id="1.6.5.9"/>
    </reaction>
</comment>
<evidence type="ECO:0000256" key="6">
    <source>
        <dbReference type="ARBA" id="ARBA00023002"/>
    </source>
</evidence>
<dbReference type="Gene3D" id="3.50.50.100">
    <property type="match status" value="1"/>
</dbReference>
<comment type="similarity">
    <text evidence="1">Belongs to the NADH dehydrogenase family.</text>
</comment>
<evidence type="ECO:0000256" key="4">
    <source>
        <dbReference type="ARBA" id="ARBA00022827"/>
    </source>
</evidence>
<evidence type="ECO:0000259" key="9">
    <source>
        <dbReference type="Pfam" id="PF07992"/>
    </source>
</evidence>
<dbReference type="PRINTS" id="PR00368">
    <property type="entry name" value="FADPNR"/>
</dbReference>
<dbReference type="InterPro" id="IPR054585">
    <property type="entry name" value="NDH2-like_C"/>
</dbReference>
<dbReference type="InterPro" id="IPR045024">
    <property type="entry name" value="NDH-2"/>
</dbReference>
<evidence type="ECO:0000259" key="10">
    <source>
        <dbReference type="Pfam" id="PF22366"/>
    </source>
</evidence>
<keyword evidence="7" id="KW-0520">NAD</keyword>
<keyword evidence="6" id="KW-0560">Oxidoreductase</keyword>
<keyword evidence="11" id="KW-0614">Plasmid</keyword>
<dbReference type="EMBL" id="KY887590">
    <property type="protein sequence ID" value="ASF79958.1"/>
    <property type="molecule type" value="Genomic_DNA"/>
</dbReference>
<proteinExistence type="inferred from homology"/>
<evidence type="ECO:0000256" key="7">
    <source>
        <dbReference type="ARBA" id="ARBA00023027"/>
    </source>
</evidence>
<dbReference type="GO" id="GO:0050136">
    <property type="term" value="F:NADH dehydrogenase (quinone) (non-electrogenic) activity"/>
    <property type="evidence" value="ECO:0007669"/>
    <property type="project" value="UniProtKB-EC"/>
</dbReference>
<sequence>MVMVHFCDQKHHVVVIGAGFGGLSVVRELEEPGVSITIIDRSNHHLFQPLLYQVAGASLPSAEIAWPVRSLFRHREDVRTLMAEVQDVDTDSREVLLKDGSRIDYDTLVVATGATHAYFGHDEWEQFAPGLKNLDDATTLRARILSAFEQAENTTDPALRAAYQTFVIVGGGPTGVELSGTIAELARKTLKNDFRSIDPTETRIILVEAGQRLLTAFPESLSEYTRQSLEKLGVEVSFGQPVTECSAEGVVYGGQPLPAKTIIWAAGVTASPAARWLKTEADRAGRVIVGADLTLPLHPEIFVIGDTAAVTGEDGRMIPGIAPAAKQEGQYVAKLIQSRLKDEKPDLKPFRYRHQGNLATIGRGLAVVDMGRLKLRGAMAWWFWKIIHLYFLIGTRNRLSVAISWIWNHSIGYRGARIITGGKSPAPDKSAVHSRSEE</sequence>
<organism evidence="11">
    <name type="scientific">Escherichia coli</name>
    <dbReference type="NCBI Taxonomy" id="562"/>
    <lineage>
        <taxon>Bacteria</taxon>
        <taxon>Pseudomonadati</taxon>
        <taxon>Pseudomonadota</taxon>
        <taxon>Gammaproteobacteria</taxon>
        <taxon>Enterobacterales</taxon>
        <taxon>Enterobacteriaceae</taxon>
        <taxon>Escherichia</taxon>
    </lineage>
</organism>
<name>A0A218N1A9_ECOLX</name>
<dbReference type="Pfam" id="PF07992">
    <property type="entry name" value="Pyr_redox_2"/>
    <property type="match status" value="1"/>
</dbReference>
<evidence type="ECO:0000256" key="1">
    <source>
        <dbReference type="ARBA" id="ARBA00005272"/>
    </source>
</evidence>
<accession>A0A218N1A9</accession>
<dbReference type="InterPro" id="IPR036188">
    <property type="entry name" value="FAD/NAD-bd_sf"/>
</dbReference>
<evidence type="ECO:0000313" key="11">
    <source>
        <dbReference type="EMBL" id="ASF79958.1"/>
    </source>
</evidence>
<evidence type="ECO:0000313" key="12">
    <source>
        <dbReference type="EMBL" id="ASF80751.1"/>
    </source>
</evidence>
<dbReference type="PRINTS" id="PR00411">
    <property type="entry name" value="PNDRDTASEI"/>
</dbReference>
<keyword evidence="4" id="KW-0274">FAD</keyword>
<evidence type="ECO:0000256" key="5">
    <source>
        <dbReference type="ARBA" id="ARBA00022946"/>
    </source>
</evidence>
<geneLocation type="plasmid" evidence="11">
    <name>pEc9</name>
</geneLocation>
<dbReference type="Pfam" id="PF22366">
    <property type="entry name" value="NDH2_C"/>
    <property type="match status" value="1"/>
</dbReference>
<evidence type="ECO:0000256" key="8">
    <source>
        <dbReference type="ARBA" id="ARBA00047599"/>
    </source>
</evidence>
<dbReference type="PANTHER" id="PTHR43706">
    <property type="entry name" value="NADH DEHYDROGENASE"/>
    <property type="match status" value="1"/>
</dbReference>
<feature type="domain" description="FAD/NAD(P)-binding" evidence="9">
    <location>
        <begin position="12"/>
        <end position="329"/>
    </location>
</feature>
<dbReference type="InterPro" id="IPR023753">
    <property type="entry name" value="FAD/NAD-binding_dom"/>
</dbReference>